<keyword evidence="4" id="KW-0805">Transcription regulation</keyword>
<evidence type="ECO:0000256" key="7">
    <source>
        <dbReference type="ARBA" id="ARBA00023242"/>
    </source>
</evidence>
<dbReference type="PROSITE" id="PS00028">
    <property type="entry name" value="ZINC_FINGER_C2H2_1"/>
    <property type="match status" value="2"/>
</dbReference>
<dbReference type="Pfam" id="PF00172">
    <property type="entry name" value="Zn_clus"/>
    <property type="match status" value="1"/>
</dbReference>
<organism evidence="12 13">
    <name type="scientific">Aspergillus sclerotioniger CBS 115572</name>
    <dbReference type="NCBI Taxonomy" id="1450535"/>
    <lineage>
        <taxon>Eukaryota</taxon>
        <taxon>Fungi</taxon>
        <taxon>Dikarya</taxon>
        <taxon>Ascomycota</taxon>
        <taxon>Pezizomycotina</taxon>
        <taxon>Eurotiomycetes</taxon>
        <taxon>Eurotiomycetidae</taxon>
        <taxon>Eurotiales</taxon>
        <taxon>Aspergillaceae</taxon>
        <taxon>Aspergillus</taxon>
        <taxon>Aspergillus subgen. Circumdati</taxon>
    </lineage>
</organism>
<dbReference type="Gene3D" id="4.10.240.10">
    <property type="entry name" value="Zn(2)-C6 fungal-type DNA-binding domain"/>
    <property type="match status" value="1"/>
</dbReference>
<dbReference type="CDD" id="cd12148">
    <property type="entry name" value="fungal_TF_MHR"/>
    <property type="match status" value="1"/>
</dbReference>
<evidence type="ECO:0000259" key="10">
    <source>
        <dbReference type="PROSITE" id="PS50048"/>
    </source>
</evidence>
<dbReference type="InterPro" id="IPR036864">
    <property type="entry name" value="Zn2-C6_fun-type_DNA-bd_sf"/>
</dbReference>
<dbReference type="InterPro" id="IPR007219">
    <property type="entry name" value="XnlR_reg_dom"/>
</dbReference>
<feature type="domain" description="C2H2-type" evidence="11">
    <location>
        <begin position="34"/>
        <end position="62"/>
    </location>
</feature>
<dbReference type="GO" id="GO:0009893">
    <property type="term" value="P:positive regulation of metabolic process"/>
    <property type="evidence" value="ECO:0007669"/>
    <property type="project" value="UniProtKB-ARBA"/>
</dbReference>
<dbReference type="InterPro" id="IPR001138">
    <property type="entry name" value="Zn2Cys6_DnaBD"/>
</dbReference>
<keyword evidence="13" id="KW-1185">Reference proteome</keyword>
<reference evidence="12 13" key="1">
    <citation type="submission" date="2016-12" db="EMBL/GenBank/DDBJ databases">
        <title>The genomes of Aspergillus section Nigri reveals drivers in fungal speciation.</title>
        <authorList>
            <consortium name="DOE Joint Genome Institute"/>
            <person name="Vesth T.C."/>
            <person name="Nybo J."/>
            <person name="Theobald S."/>
            <person name="Brandl J."/>
            <person name="Frisvad J.C."/>
            <person name="Nielsen K.F."/>
            <person name="Lyhne E.K."/>
            <person name="Kogle M.E."/>
            <person name="Kuo A."/>
            <person name="Riley R."/>
            <person name="Clum A."/>
            <person name="Nolan M."/>
            <person name="Lipzen A."/>
            <person name="Salamov A."/>
            <person name="Henrissat B."/>
            <person name="Wiebenga A."/>
            <person name="De Vries R.P."/>
            <person name="Grigoriev I.V."/>
            <person name="Mortensen U.H."/>
            <person name="Andersen M.R."/>
            <person name="Baker S.E."/>
        </authorList>
    </citation>
    <scope>NUCLEOTIDE SEQUENCE [LARGE SCALE GENOMIC DNA]</scope>
    <source>
        <strain evidence="12 13">CBS 115572</strain>
    </source>
</reference>
<dbReference type="SMART" id="SM00066">
    <property type="entry name" value="GAL4"/>
    <property type="match status" value="1"/>
</dbReference>
<evidence type="ECO:0000256" key="6">
    <source>
        <dbReference type="ARBA" id="ARBA00023163"/>
    </source>
</evidence>
<keyword evidence="6" id="KW-0804">Transcription</keyword>
<evidence type="ECO:0000256" key="4">
    <source>
        <dbReference type="ARBA" id="ARBA00023015"/>
    </source>
</evidence>
<dbReference type="SMART" id="SM00355">
    <property type="entry name" value="ZnF_C2H2"/>
    <property type="match status" value="2"/>
</dbReference>
<keyword evidence="1" id="KW-0479">Metal-binding</keyword>
<dbReference type="OrthoDB" id="1405595at2759"/>
<feature type="domain" description="Zn(2)-C6 fungal-type" evidence="10">
    <location>
        <begin position="75"/>
        <end position="104"/>
    </location>
</feature>
<protein>
    <submittedName>
        <fullName evidence="12">Early growth response protein</fullName>
    </submittedName>
</protein>
<dbReference type="InterPro" id="IPR036236">
    <property type="entry name" value="Znf_C2H2_sf"/>
</dbReference>
<proteinExistence type="predicted"/>
<dbReference type="GeneID" id="37116858"/>
<keyword evidence="3" id="KW-0862">Zinc</keyword>
<dbReference type="PROSITE" id="PS50048">
    <property type="entry name" value="ZN2_CY6_FUNGAL_2"/>
    <property type="match status" value="1"/>
</dbReference>
<comment type="caution">
    <text evidence="12">The sequence shown here is derived from an EMBL/GenBank/DDBJ whole genome shotgun (WGS) entry which is preliminary data.</text>
</comment>
<dbReference type="SUPFAM" id="SSF57701">
    <property type="entry name" value="Zn2/Cys6 DNA-binding domain"/>
    <property type="match status" value="1"/>
</dbReference>
<evidence type="ECO:0000256" key="3">
    <source>
        <dbReference type="ARBA" id="ARBA00022833"/>
    </source>
</evidence>
<evidence type="ECO:0000313" key="13">
    <source>
        <dbReference type="Proteomes" id="UP000246702"/>
    </source>
</evidence>
<keyword evidence="2 8" id="KW-0863">Zinc-finger</keyword>
<dbReference type="FunFam" id="3.30.160.60:FF:002343">
    <property type="entry name" value="Zinc finger protein 33A"/>
    <property type="match status" value="1"/>
</dbReference>
<accession>A0A317VHT8</accession>
<feature type="region of interest" description="Disordered" evidence="9">
    <location>
        <begin position="113"/>
        <end position="135"/>
    </location>
</feature>
<evidence type="ECO:0000256" key="1">
    <source>
        <dbReference type="ARBA" id="ARBA00022723"/>
    </source>
</evidence>
<dbReference type="SUPFAM" id="SSF57667">
    <property type="entry name" value="beta-beta-alpha zinc fingers"/>
    <property type="match status" value="1"/>
</dbReference>
<keyword evidence="7" id="KW-0539">Nucleus</keyword>
<dbReference type="Proteomes" id="UP000246702">
    <property type="component" value="Unassembled WGS sequence"/>
</dbReference>
<dbReference type="PROSITE" id="PS50157">
    <property type="entry name" value="ZINC_FINGER_C2H2_2"/>
    <property type="match status" value="2"/>
</dbReference>
<feature type="domain" description="C2H2-type" evidence="11">
    <location>
        <begin position="6"/>
        <end position="33"/>
    </location>
</feature>
<dbReference type="Gene3D" id="3.30.160.60">
    <property type="entry name" value="Classic Zinc Finger"/>
    <property type="match status" value="2"/>
</dbReference>
<dbReference type="GO" id="GO:0006351">
    <property type="term" value="P:DNA-templated transcription"/>
    <property type="evidence" value="ECO:0007669"/>
    <property type="project" value="InterPro"/>
</dbReference>
<evidence type="ECO:0000259" key="11">
    <source>
        <dbReference type="PROSITE" id="PS50157"/>
    </source>
</evidence>
<dbReference type="RefSeq" id="XP_025463226.1">
    <property type="nucleotide sequence ID" value="XM_025614715.1"/>
</dbReference>
<dbReference type="GO" id="GO:0003677">
    <property type="term" value="F:DNA binding"/>
    <property type="evidence" value="ECO:0007669"/>
    <property type="project" value="UniProtKB-KW"/>
</dbReference>
<dbReference type="Pfam" id="PF04082">
    <property type="entry name" value="Fungal_trans"/>
    <property type="match status" value="1"/>
</dbReference>
<dbReference type="STRING" id="1450535.A0A317VHT8"/>
<dbReference type="PANTHER" id="PTHR47660:SF2">
    <property type="entry name" value="TRANSCRIPTION FACTOR WITH C2H2 AND ZN(2)-CYS(6) DNA BINDING DOMAIN (EUROFUNG)"/>
    <property type="match status" value="1"/>
</dbReference>
<dbReference type="AlphaFoldDB" id="A0A317VHT8"/>
<keyword evidence="5" id="KW-0238">DNA-binding</keyword>
<evidence type="ECO:0000256" key="2">
    <source>
        <dbReference type="ARBA" id="ARBA00022771"/>
    </source>
</evidence>
<name>A0A317VHT8_9EURO</name>
<evidence type="ECO:0000256" key="9">
    <source>
        <dbReference type="SAM" id="MobiDB-lite"/>
    </source>
</evidence>
<dbReference type="CDD" id="cd00067">
    <property type="entry name" value="GAL4"/>
    <property type="match status" value="1"/>
</dbReference>
<dbReference type="EMBL" id="MSFK01000033">
    <property type="protein sequence ID" value="PWY72452.1"/>
    <property type="molecule type" value="Genomic_DNA"/>
</dbReference>
<dbReference type="PANTHER" id="PTHR47660">
    <property type="entry name" value="TRANSCRIPTION FACTOR WITH C2H2 AND ZN(2)-CYS(6) DNA BINDING DOMAIN (EUROFUNG)-RELATED-RELATED"/>
    <property type="match status" value="1"/>
</dbReference>
<evidence type="ECO:0000256" key="5">
    <source>
        <dbReference type="ARBA" id="ARBA00023125"/>
    </source>
</evidence>
<sequence length="837" mass="94539">MQSVELRCEACNASFHRREHYQRHIRTHTKEKPFACAECGQTFSRVDSLARHHDTLHEHAYPHGTDRERRRVAQACRRCNLSKVRCDGDTPCHRCRTHSVDCFYQLPQKRKLANSAAAKRPKRHHGTDSNQNSEQSVLLYQDEVSTELPDGVALPPSPVTQTPASTHALPPVAMGRRVDNADAWGFTSRLPPPIAATDETIPSMFHNEALGFENLLGMDIDTNVLSDIFEQGPSLDELNDIWLASADMESQAHLTMSGISRPITPLTPTAVAEIYSRSHSPYSDAAMEPRRYHPTVINVDAQLSFPNMENVSVEQVDEENFAHVNEVPATVVEEVLHMAEVMESTPTFPRFTELKIPPLPVINAWVQLYFEHFHPVFPVLHKPTFCTADTHWLLVFTVSAIGAQFSGLPHAQTCSRAMHEMVRRQSLYLCENKNGNARELWLTLVLLLNQLGLRYSGERRALEIAEVYQTLPVTVGRRNRLFRNTVSPHKILELEFPIAQKWHIWTLDEQRRRTGFAIWLSDMAFHTHLDLSSVIRVDEMQNTLPQTEELWQAPTAQGWASFLSRIGNTPLTIGHITTERSWSVAWFKTGTLGKQVILQLLLNAANDFGGPQGFPDSSSLATNDAEEELRHLLEITEKEVELSITELKACVAHRLVILYALMINNLPKMLLLPAVLKMKCQPLSEAELGRIRDEWDAAPRQRRLALFYAARVIETVRTHYCSHFSTPVIFFRAVLAIWLYSALYSPPCRPSMPTEAPSIALRAPDWGGVSARGWIESGWGRVKVPGIGDFMSAQGRNKLLDASIVTFKTLRYWGISKIYEQVLARLRATATSSISVC</sequence>
<dbReference type="GO" id="GO:0000981">
    <property type="term" value="F:DNA-binding transcription factor activity, RNA polymerase II-specific"/>
    <property type="evidence" value="ECO:0007669"/>
    <property type="project" value="InterPro"/>
</dbReference>
<gene>
    <name evidence="12" type="ORF">BO94DRAFT_569033</name>
</gene>
<dbReference type="GO" id="GO:0008270">
    <property type="term" value="F:zinc ion binding"/>
    <property type="evidence" value="ECO:0007669"/>
    <property type="project" value="UniProtKB-KW"/>
</dbReference>
<dbReference type="InterPro" id="IPR013087">
    <property type="entry name" value="Znf_C2H2_type"/>
</dbReference>
<evidence type="ECO:0000256" key="8">
    <source>
        <dbReference type="PROSITE-ProRule" id="PRU00042"/>
    </source>
</evidence>
<evidence type="ECO:0000313" key="12">
    <source>
        <dbReference type="EMBL" id="PWY72452.1"/>
    </source>
</evidence>